<name>A0A1V6R029_9EURO</name>
<gene>
    <name evidence="2" type="ORF">PENVUL_c135G03585</name>
</gene>
<protein>
    <submittedName>
        <fullName evidence="2">Uncharacterized protein</fullName>
    </submittedName>
</protein>
<feature type="region of interest" description="Disordered" evidence="1">
    <location>
        <begin position="1"/>
        <end position="29"/>
    </location>
</feature>
<keyword evidence="3" id="KW-1185">Reference proteome</keyword>
<dbReference type="EMBL" id="MDYP01000134">
    <property type="protein sequence ID" value="OQD94627.1"/>
    <property type="molecule type" value="Genomic_DNA"/>
</dbReference>
<comment type="caution">
    <text evidence="2">The sequence shown here is derived from an EMBL/GenBank/DDBJ whole genome shotgun (WGS) entry which is preliminary data.</text>
</comment>
<dbReference type="Proteomes" id="UP000191518">
    <property type="component" value="Unassembled WGS sequence"/>
</dbReference>
<accession>A0A1V6R029</accession>
<organism evidence="2 3">
    <name type="scientific">Penicillium vulpinum</name>
    <dbReference type="NCBI Taxonomy" id="29845"/>
    <lineage>
        <taxon>Eukaryota</taxon>
        <taxon>Fungi</taxon>
        <taxon>Dikarya</taxon>
        <taxon>Ascomycota</taxon>
        <taxon>Pezizomycotina</taxon>
        <taxon>Eurotiomycetes</taxon>
        <taxon>Eurotiomycetidae</taxon>
        <taxon>Eurotiales</taxon>
        <taxon>Aspergillaceae</taxon>
        <taxon>Penicillium</taxon>
    </lineage>
</organism>
<evidence type="ECO:0000256" key="1">
    <source>
        <dbReference type="SAM" id="MobiDB-lite"/>
    </source>
</evidence>
<sequence length="29" mass="3211">MVQTDGQKRRLTYSGYLDGPMSSPPSNSH</sequence>
<evidence type="ECO:0000313" key="3">
    <source>
        <dbReference type="Proteomes" id="UP000191518"/>
    </source>
</evidence>
<reference evidence="3" key="1">
    <citation type="journal article" date="2017" name="Nat. Microbiol.">
        <title>Global analysis of biosynthetic gene clusters reveals vast potential of secondary metabolite production in Penicillium species.</title>
        <authorList>
            <person name="Nielsen J.C."/>
            <person name="Grijseels S."/>
            <person name="Prigent S."/>
            <person name="Ji B."/>
            <person name="Dainat J."/>
            <person name="Nielsen K.F."/>
            <person name="Frisvad J.C."/>
            <person name="Workman M."/>
            <person name="Nielsen J."/>
        </authorList>
    </citation>
    <scope>NUCLEOTIDE SEQUENCE [LARGE SCALE GENOMIC DNA]</scope>
    <source>
        <strain evidence="3">IBT 29486</strain>
    </source>
</reference>
<dbReference type="AlphaFoldDB" id="A0A1V6R029"/>
<proteinExistence type="predicted"/>
<evidence type="ECO:0000313" key="2">
    <source>
        <dbReference type="EMBL" id="OQD94627.1"/>
    </source>
</evidence>